<gene>
    <name evidence="1" type="ORF">BpHYR1_038378</name>
</gene>
<evidence type="ECO:0000313" key="1">
    <source>
        <dbReference type="EMBL" id="RNA17367.1"/>
    </source>
</evidence>
<comment type="caution">
    <text evidence="1">The sequence shown here is derived from an EMBL/GenBank/DDBJ whole genome shotgun (WGS) entry which is preliminary data.</text>
</comment>
<accession>A0A3M7R1A1</accession>
<protein>
    <submittedName>
        <fullName evidence="1">Uncharacterized protein</fullName>
    </submittedName>
</protein>
<keyword evidence="2" id="KW-1185">Reference proteome</keyword>
<dbReference type="EMBL" id="REGN01004471">
    <property type="protein sequence ID" value="RNA17367.1"/>
    <property type="molecule type" value="Genomic_DNA"/>
</dbReference>
<dbReference type="AlphaFoldDB" id="A0A3M7R1A1"/>
<name>A0A3M7R1A1_BRAPC</name>
<organism evidence="1 2">
    <name type="scientific">Brachionus plicatilis</name>
    <name type="common">Marine rotifer</name>
    <name type="synonym">Brachionus muelleri</name>
    <dbReference type="NCBI Taxonomy" id="10195"/>
    <lineage>
        <taxon>Eukaryota</taxon>
        <taxon>Metazoa</taxon>
        <taxon>Spiralia</taxon>
        <taxon>Gnathifera</taxon>
        <taxon>Rotifera</taxon>
        <taxon>Eurotatoria</taxon>
        <taxon>Monogononta</taxon>
        <taxon>Pseudotrocha</taxon>
        <taxon>Ploima</taxon>
        <taxon>Brachionidae</taxon>
        <taxon>Brachionus</taxon>
    </lineage>
</organism>
<sequence length="85" mass="9947">MPQTIFFFKYSYKYECADLEFMCLSSRVSGHSKLKIMPLLTRVVQKSNKTLQIIEYVSLTRSSLLLRTSKLTIFSDFSPLWPKQS</sequence>
<proteinExistence type="predicted"/>
<evidence type="ECO:0000313" key="2">
    <source>
        <dbReference type="Proteomes" id="UP000276133"/>
    </source>
</evidence>
<reference evidence="1 2" key="1">
    <citation type="journal article" date="2018" name="Sci. Rep.">
        <title>Genomic signatures of local adaptation to the degree of environmental predictability in rotifers.</title>
        <authorList>
            <person name="Franch-Gras L."/>
            <person name="Hahn C."/>
            <person name="Garcia-Roger E.M."/>
            <person name="Carmona M.J."/>
            <person name="Serra M."/>
            <person name="Gomez A."/>
        </authorList>
    </citation>
    <scope>NUCLEOTIDE SEQUENCE [LARGE SCALE GENOMIC DNA]</scope>
    <source>
        <strain evidence="1">HYR1</strain>
    </source>
</reference>
<dbReference type="Proteomes" id="UP000276133">
    <property type="component" value="Unassembled WGS sequence"/>
</dbReference>